<keyword evidence="1" id="KW-0472">Membrane</keyword>
<evidence type="ECO:0000256" key="1">
    <source>
        <dbReference type="SAM" id="Phobius"/>
    </source>
</evidence>
<feature type="transmembrane region" description="Helical" evidence="1">
    <location>
        <begin position="431"/>
        <end position="457"/>
    </location>
</feature>
<dbReference type="Proteomes" id="UP000244855">
    <property type="component" value="Unassembled WGS sequence"/>
</dbReference>
<keyword evidence="1" id="KW-1133">Transmembrane helix</keyword>
<organism evidence="2 3">
    <name type="scientific">Periconia macrospinosa</name>
    <dbReference type="NCBI Taxonomy" id="97972"/>
    <lineage>
        <taxon>Eukaryota</taxon>
        <taxon>Fungi</taxon>
        <taxon>Dikarya</taxon>
        <taxon>Ascomycota</taxon>
        <taxon>Pezizomycotina</taxon>
        <taxon>Dothideomycetes</taxon>
        <taxon>Pleosporomycetidae</taxon>
        <taxon>Pleosporales</taxon>
        <taxon>Massarineae</taxon>
        <taxon>Periconiaceae</taxon>
        <taxon>Periconia</taxon>
    </lineage>
</organism>
<feature type="transmembrane region" description="Helical" evidence="1">
    <location>
        <begin position="215"/>
        <end position="234"/>
    </location>
</feature>
<feature type="transmembrane region" description="Helical" evidence="1">
    <location>
        <begin position="44"/>
        <end position="62"/>
    </location>
</feature>
<feature type="transmembrane region" description="Helical" evidence="1">
    <location>
        <begin position="544"/>
        <end position="564"/>
    </location>
</feature>
<feature type="transmembrane region" description="Helical" evidence="1">
    <location>
        <begin position="394"/>
        <end position="419"/>
    </location>
</feature>
<feature type="transmembrane region" description="Helical" evidence="1">
    <location>
        <begin position="74"/>
        <end position="96"/>
    </location>
</feature>
<gene>
    <name evidence="2" type="ORF">DM02DRAFT_544564</name>
</gene>
<evidence type="ECO:0000313" key="2">
    <source>
        <dbReference type="EMBL" id="PVH92037.1"/>
    </source>
</evidence>
<dbReference type="OrthoDB" id="5392263at2759"/>
<protein>
    <submittedName>
        <fullName evidence="2">Uncharacterized protein</fullName>
    </submittedName>
</protein>
<reference evidence="2 3" key="1">
    <citation type="journal article" date="2018" name="Sci. Rep.">
        <title>Comparative genomics provides insights into the lifestyle and reveals functional heterogeneity of dark septate endophytic fungi.</title>
        <authorList>
            <person name="Knapp D.G."/>
            <person name="Nemeth J.B."/>
            <person name="Barry K."/>
            <person name="Hainaut M."/>
            <person name="Henrissat B."/>
            <person name="Johnson J."/>
            <person name="Kuo A."/>
            <person name="Lim J.H.P."/>
            <person name="Lipzen A."/>
            <person name="Nolan M."/>
            <person name="Ohm R.A."/>
            <person name="Tamas L."/>
            <person name="Grigoriev I.V."/>
            <person name="Spatafora J.W."/>
            <person name="Nagy L.G."/>
            <person name="Kovacs G.M."/>
        </authorList>
    </citation>
    <scope>NUCLEOTIDE SEQUENCE [LARGE SCALE GENOMIC DNA]</scope>
    <source>
        <strain evidence="2 3">DSE2036</strain>
    </source>
</reference>
<dbReference type="EMBL" id="KZ805735">
    <property type="protein sequence ID" value="PVH92037.1"/>
    <property type="molecule type" value="Genomic_DNA"/>
</dbReference>
<evidence type="ECO:0000313" key="3">
    <source>
        <dbReference type="Proteomes" id="UP000244855"/>
    </source>
</evidence>
<feature type="transmembrane region" description="Helical" evidence="1">
    <location>
        <begin position="469"/>
        <end position="498"/>
    </location>
</feature>
<keyword evidence="3" id="KW-1185">Reference proteome</keyword>
<dbReference type="AlphaFoldDB" id="A0A2V1D1X4"/>
<sequence>MVHFVNADGLPMSSFTKDTWGITIGDCYQYCNTERVPYYFNFRVFSAAFTNFLLPWLALTAQLPYETSTPWDNLLSLCLAVGSPALATYSLTLTILNRYSLRTRWHSLHQTALSRAVYDKYSDFTTRIKAIQYLLQEAQQVPLRASQERGWLSSLVVGPKNQAWWRNVQRRLARTKRGVTFSLVAQITAAGVAWLFTVSNGFIEGRGDRLVANQLGSGTLWLWLIPVIMGWITVGTQVGSDSIDEALRADVAYRAKEPPIGSETSATDKGEQRAIVVRSVTNLELPGWFGADIMGDEKKEGPIFNYARVFTWWQLAQTIEMALTVTVNNIATGQTCKPAAEKATVKWNHEGRPEDNLAGDSFTTAQYCGLDLTQGQILAYPEWKEIAAHVWKRIVIASFVAIFVQWGTTGPSILIAFYTPTKGVGCRTAAYLLYGSMATLVWLLLQASMMFSHAVMLRYQREHRYQRTIAHAVLCSLAVITRLLGKTIAVGNTIWLLLTALLQYTGVYDRCYCRGNQTGLGLERGWLVLFKPEDDLANYATSPWAGGVAMSILVCFVSYLFFWLGSRRSPK</sequence>
<feature type="transmembrane region" description="Helical" evidence="1">
    <location>
        <begin position="179"/>
        <end position="203"/>
    </location>
</feature>
<proteinExistence type="predicted"/>
<name>A0A2V1D1X4_9PLEO</name>
<keyword evidence="1" id="KW-0812">Transmembrane</keyword>
<dbReference type="STRING" id="97972.A0A2V1D1X4"/>
<accession>A0A2V1D1X4</accession>